<organism evidence="1 2">
    <name type="scientific">Cetraspora pellucida</name>
    <dbReference type="NCBI Taxonomy" id="1433469"/>
    <lineage>
        <taxon>Eukaryota</taxon>
        <taxon>Fungi</taxon>
        <taxon>Fungi incertae sedis</taxon>
        <taxon>Mucoromycota</taxon>
        <taxon>Glomeromycotina</taxon>
        <taxon>Glomeromycetes</taxon>
        <taxon>Diversisporales</taxon>
        <taxon>Gigasporaceae</taxon>
        <taxon>Cetraspora</taxon>
    </lineage>
</organism>
<sequence length="86" mass="9980">QYRRISSDNEVQGGTLEYKVYPSTRPRRKRNILLYNALDLLFHPQPRSIEDRATSSIFFAVSFDSDGVGPNDVEVDHFSYDIDVRQ</sequence>
<evidence type="ECO:0000313" key="1">
    <source>
        <dbReference type="EMBL" id="CAG8664402.1"/>
    </source>
</evidence>
<comment type="caution">
    <text evidence="1">The sequence shown here is derived from an EMBL/GenBank/DDBJ whole genome shotgun (WGS) entry which is preliminary data.</text>
</comment>
<keyword evidence="2" id="KW-1185">Reference proteome</keyword>
<name>A0A9N9E8Q9_9GLOM</name>
<evidence type="ECO:0000313" key="2">
    <source>
        <dbReference type="Proteomes" id="UP000789759"/>
    </source>
</evidence>
<dbReference type="Proteomes" id="UP000789759">
    <property type="component" value="Unassembled WGS sequence"/>
</dbReference>
<accession>A0A9N9E8Q9</accession>
<dbReference type="EMBL" id="CAJVQA010007959">
    <property type="protein sequence ID" value="CAG8664402.1"/>
    <property type="molecule type" value="Genomic_DNA"/>
</dbReference>
<protein>
    <submittedName>
        <fullName evidence="1">16174_t:CDS:1</fullName>
    </submittedName>
</protein>
<proteinExistence type="predicted"/>
<dbReference type="AlphaFoldDB" id="A0A9N9E8Q9"/>
<gene>
    <name evidence="1" type="ORF">CPELLU_LOCUS9958</name>
</gene>
<reference evidence="1" key="1">
    <citation type="submission" date="2021-06" db="EMBL/GenBank/DDBJ databases">
        <authorList>
            <person name="Kallberg Y."/>
            <person name="Tangrot J."/>
            <person name="Rosling A."/>
        </authorList>
    </citation>
    <scope>NUCLEOTIDE SEQUENCE</scope>
    <source>
        <strain evidence="1">FL966</strain>
    </source>
</reference>
<feature type="non-terminal residue" evidence="1">
    <location>
        <position position="1"/>
    </location>
</feature>